<keyword evidence="5 7" id="KW-0456">Lyase</keyword>
<protein>
    <recommendedName>
        <fullName evidence="7 8">4-hydroxy-2-oxovalerate aldolase</fullName>
        <shortName evidence="7">HOA</shortName>
        <ecNumber evidence="7 8">4.1.3.39</ecNumber>
    </recommendedName>
    <alternativeName>
        <fullName evidence="7">4-hydroxy-2-keto-pentanoic acid aldolase</fullName>
    </alternativeName>
    <alternativeName>
        <fullName evidence="7">4-hydroxy-2-oxopentanoate aldolase</fullName>
    </alternativeName>
</protein>
<sequence length="337" mass="35740">MTKIRLNDTTLRDGSHSVRHQYTEQQVRQVVRALDDANIEMIEVTHGDGLGGSSFNYGFSQVSDLDLIESAADEAKNAKIAALLLPGLGTIHDLKEAHARGAKMVRIATHCTEADVSIQHFQAARELGMETAGFLMLSHRSSPAELAQQASIMVDAGCQCVSVVDSAGALIMNEAKDRVAALYDAIGDRAQVGFHGHQNMSFGVANSVLAVEAGASQIDGSLAGLGAGAGNTPTEVAAIAFERLGIETGVDTKKILDAADLLKGMVNRLPSMDRGSIVQGQMGVYNSFLLHAERAAERYDIPAPEILAEVGRRGYVGGQEDMIIEVALDLKKSTATV</sequence>
<dbReference type="PANTHER" id="PTHR10277">
    <property type="entry name" value="HOMOCITRATE SYNTHASE-RELATED"/>
    <property type="match status" value="1"/>
</dbReference>
<evidence type="ECO:0000259" key="9">
    <source>
        <dbReference type="PROSITE" id="PS50991"/>
    </source>
</evidence>
<keyword evidence="4 7" id="KW-0464">Manganese</keyword>
<dbReference type="SUPFAM" id="SSF51569">
    <property type="entry name" value="Aldolase"/>
    <property type="match status" value="1"/>
</dbReference>
<evidence type="ECO:0000256" key="5">
    <source>
        <dbReference type="ARBA" id="ARBA00023239"/>
    </source>
</evidence>
<dbReference type="PROSITE" id="PS50991">
    <property type="entry name" value="PYR_CT"/>
    <property type="match status" value="1"/>
</dbReference>
<evidence type="ECO:0000256" key="3">
    <source>
        <dbReference type="ARBA" id="ARBA00022797"/>
    </source>
</evidence>
<comment type="catalytic activity">
    <reaction evidence="7">
        <text>(S)-4-hydroxy-2-oxopentanoate = acetaldehyde + pyruvate</text>
        <dbReference type="Rhea" id="RHEA:22624"/>
        <dbReference type="ChEBI" id="CHEBI:15343"/>
        <dbReference type="ChEBI" id="CHEBI:15361"/>
        <dbReference type="ChEBI" id="CHEBI:73143"/>
        <dbReference type="EC" id="4.1.3.39"/>
    </reaction>
</comment>
<evidence type="ECO:0000313" key="11">
    <source>
        <dbReference type="Proteomes" id="UP001054925"/>
    </source>
</evidence>
<feature type="site" description="Transition state stabilizer" evidence="7">
    <location>
        <position position="12"/>
    </location>
</feature>
<feature type="binding site" evidence="7">
    <location>
        <position position="13"/>
    </location>
    <ligand>
        <name>Mn(2+)</name>
        <dbReference type="ChEBI" id="CHEBI:29035"/>
    </ligand>
</feature>
<name>A0AAV5G4S3_CORAM</name>
<dbReference type="InterPro" id="IPR000891">
    <property type="entry name" value="PYR_CT"/>
</dbReference>
<evidence type="ECO:0000313" key="10">
    <source>
        <dbReference type="EMBL" id="GJN41673.1"/>
    </source>
</evidence>
<dbReference type="InterPro" id="IPR035685">
    <property type="entry name" value="DRE_TIM_HOA"/>
</dbReference>
<dbReference type="PANTHER" id="PTHR10277:SF9">
    <property type="entry name" value="2-ISOPROPYLMALATE SYNTHASE 1, CHLOROPLASTIC-RELATED"/>
    <property type="match status" value="1"/>
</dbReference>
<dbReference type="InterPro" id="IPR017629">
    <property type="entry name" value="4OH_2_O-val_aldolase"/>
</dbReference>
<comment type="caution">
    <text evidence="10">The sequence shown here is derived from an EMBL/GenBank/DDBJ whole genome shotgun (WGS) entry which is preliminary data.</text>
</comment>
<keyword evidence="2 7" id="KW-0479">Metal-binding</keyword>
<feature type="active site" description="Proton acceptor" evidence="7">
    <location>
        <position position="16"/>
    </location>
</feature>
<feature type="binding site" evidence="7">
    <location>
        <position position="195"/>
    </location>
    <ligand>
        <name>Mn(2+)</name>
        <dbReference type="ChEBI" id="CHEBI:29035"/>
    </ligand>
</feature>
<feature type="binding site" evidence="7">
    <location>
        <position position="195"/>
    </location>
    <ligand>
        <name>substrate</name>
    </ligand>
</feature>
<dbReference type="EC" id="4.1.3.39" evidence="7 8"/>
<dbReference type="InterPro" id="IPR050073">
    <property type="entry name" value="2-IPM_HCS-like"/>
</dbReference>
<evidence type="ECO:0000256" key="6">
    <source>
        <dbReference type="ARBA" id="ARBA00023518"/>
    </source>
</evidence>
<evidence type="ECO:0000256" key="8">
    <source>
        <dbReference type="NCBIfam" id="TIGR03217"/>
    </source>
</evidence>
<dbReference type="RefSeq" id="WP_003848296.1">
    <property type="nucleotide sequence ID" value="NZ_BQKK01000001.1"/>
</dbReference>
<feature type="binding site" evidence="7">
    <location>
        <position position="285"/>
    </location>
    <ligand>
        <name>substrate</name>
    </ligand>
</feature>
<feature type="binding site" evidence="7">
    <location>
        <position position="197"/>
    </location>
    <ligand>
        <name>Mn(2+)</name>
        <dbReference type="ChEBI" id="CHEBI:29035"/>
    </ligand>
</feature>
<dbReference type="NCBIfam" id="TIGR03217">
    <property type="entry name" value="4OH_2_O_val_ald"/>
    <property type="match status" value="1"/>
</dbReference>
<organism evidence="10 11">
    <name type="scientific">Corynebacterium ammoniagenes</name>
    <name type="common">Brevibacterium ammoniagenes</name>
    <dbReference type="NCBI Taxonomy" id="1697"/>
    <lineage>
        <taxon>Bacteria</taxon>
        <taxon>Bacillati</taxon>
        <taxon>Actinomycetota</taxon>
        <taxon>Actinomycetes</taxon>
        <taxon>Mycobacteriales</taxon>
        <taxon>Corynebacteriaceae</taxon>
        <taxon>Corynebacterium</taxon>
    </lineage>
</organism>
<dbReference type="GO" id="GO:0030145">
    <property type="term" value="F:manganese ion binding"/>
    <property type="evidence" value="ECO:0007669"/>
    <property type="project" value="UniProtKB-UniRule"/>
</dbReference>
<dbReference type="Pfam" id="PF07836">
    <property type="entry name" value="DmpG_comm"/>
    <property type="match status" value="1"/>
</dbReference>
<evidence type="ECO:0000256" key="2">
    <source>
        <dbReference type="ARBA" id="ARBA00022723"/>
    </source>
</evidence>
<dbReference type="GO" id="GO:0003852">
    <property type="term" value="F:2-isopropylmalate synthase activity"/>
    <property type="evidence" value="ECO:0007669"/>
    <property type="project" value="TreeGrafter"/>
</dbReference>
<gene>
    <name evidence="10" type="primary">mhpE</name>
    <name evidence="10" type="ORF">CAT723_01520</name>
</gene>
<evidence type="ECO:0000256" key="1">
    <source>
        <dbReference type="ARBA" id="ARBA00008944"/>
    </source>
</evidence>
<dbReference type="GO" id="GO:0009098">
    <property type="term" value="P:L-leucine biosynthetic process"/>
    <property type="evidence" value="ECO:0007669"/>
    <property type="project" value="TreeGrafter"/>
</dbReference>
<dbReference type="HAMAP" id="MF_01656">
    <property type="entry name" value="HOA"/>
    <property type="match status" value="1"/>
</dbReference>
<dbReference type="InterPro" id="IPR012425">
    <property type="entry name" value="DmpG_comm"/>
</dbReference>
<dbReference type="GO" id="GO:0008701">
    <property type="term" value="F:4-hydroxy-2-oxovalerate aldolase activity"/>
    <property type="evidence" value="ECO:0007669"/>
    <property type="project" value="UniProtKB-UniRule"/>
</dbReference>
<evidence type="ECO:0000256" key="7">
    <source>
        <dbReference type="HAMAP-Rule" id="MF_01656"/>
    </source>
</evidence>
<dbReference type="AlphaFoldDB" id="A0AAV5G4S3"/>
<evidence type="ECO:0000256" key="4">
    <source>
        <dbReference type="ARBA" id="ARBA00023211"/>
    </source>
</evidence>
<reference evidence="10" key="1">
    <citation type="submission" date="2021-12" db="EMBL/GenBank/DDBJ databases">
        <title>Draft genome sequence of Corynebacterium ammoniagenes strain T-723.</title>
        <authorList>
            <person name="Matsuzawa M."/>
            <person name="Hiratani M."/>
            <person name="Abe I."/>
            <person name="Tsuji Y."/>
            <person name="Nakamura J."/>
        </authorList>
    </citation>
    <scope>NUCLEOTIDE SEQUENCE</scope>
    <source>
        <strain evidence="10">T-723</strain>
    </source>
</reference>
<dbReference type="Gene3D" id="1.10.8.60">
    <property type="match status" value="1"/>
</dbReference>
<dbReference type="CDD" id="cd07943">
    <property type="entry name" value="DRE_TIM_HOA"/>
    <property type="match status" value="1"/>
</dbReference>
<feature type="binding site" evidence="7">
    <location>
        <position position="166"/>
    </location>
    <ligand>
        <name>substrate</name>
    </ligand>
</feature>
<comment type="similarity">
    <text evidence="1 7">Belongs to the 4-hydroxy-2-oxovalerate aldolase family.</text>
</comment>
<keyword evidence="3 7" id="KW-0058">Aromatic hydrocarbons catabolism</keyword>
<feature type="domain" description="Pyruvate carboxyltransferase" evidence="9">
    <location>
        <begin position="4"/>
        <end position="256"/>
    </location>
</feature>
<comment type="catalytic activity">
    <reaction evidence="6">
        <text>(S)-4-hydroxy-2-oxohexanoate = propanal + pyruvate</text>
        <dbReference type="Rhea" id="RHEA:36003"/>
        <dbReference type="ChEBI" id="CHEBI:15361"/>
        <dbReference type="ChEBI" id="CHEBI:17153"/>
        <dbReference type="ChEBI" id="CHEBI:73142"/>
        <dbReference type="EC" id="4.1.3.43"/>
    </reaction>
    <physiologicalReaction direction="left-to-right" evidence="6">
        <dbReference type="Rhea" id="RHEA:36004"/>
    </physiologicalReaction>
</comment>
<dbReference type="EMBL" id="BQKK01000001">
    <property type="protein sequence ID" value="GJN41673.1"/>
    <property type="molecule type" value="Genomic_DNA"/>
</dbReference>
<dbReference type="NCBIfam" id="NF006049">
    <property type="entry name" value="PRK08195.1"/>
    <property type="match status" value="1"/>
</dbReference>
<feature type="binding site" evidence="7">
    <location>
        <begin position="12"/>
        <end position="13"/>
    </location>
    <ligand>
        <name>substrate</name>
    </ligand>
</feature>
<accession>A0AAV5G4S3</accession>
<dbReference type="SUPFAM" id="SSF89000">
    <property type="entry name" value="post-HMGL domain-like"/>
    <property type="match status" value="1"/>
</dbReference>
<dbReference type="Proteomes" id="UP001054925">
    <property type="component" value="Unassembled WGS sequence"/>
</dbReference>
<dbReference type="Pfam" id="PF00682">
    <property type="entry name" value="HMGL-like"/>
    <property type="match status" value="1"/>
</dbReference>
<proteinExistence type="inferred from homology"/>
<dbReference type="Gene3D" id="3.20.20.70">
    <property type="entry name" value="Aldolase class I"/>
    <property type="match status" value="1"/>
</dbReference>
<dbReference type="InterPro" id="IPR013785">
    <property type="entry name" value="Aldolase_TIM"/>
</dbReference>